<dbReference type="Proteomes" id="UP001162741">
    <property type="component" value="Chromosome"/>
</dbReference>
<accession>A0ABY6J1U6</accession>
<reference evidence="1" key="1">
    <citation type="submission" date="2022-10" db="EMBL/GenBank/DDBJ databases">
        <title>Chitinophaga sp. nov., isolated from soil.</title>
        <authorList>
            <person name="Jeon C.O."/>
        </authorList>
    </citation>
    <scope>NUCLEOTIDE SEQUENCE</scope>
    <source>
        <strain evidence="1">R8</strain>
    </source>
</reference>
<proteinExistence type="predicted"/>
<keyword evidence="2" id="KW-1185">Reference proteome</keyword>
<sequence>MLDILFVMKGLSLKFIVYYNAGSLTDYQTIVVQFLASKGYFLFQNQASIVTFRDGEGRPNLHGVLQQILPDYNIALLDINRVPPEALADMKMDVTSLPEKLQRHISRIREEHKVDIQVGKFSNLPKSSVRNHSQIFLNYEHETFRSLLEMLHFSDAQFKIYLLGILGLGLHGTSLYRNN</sequence>
<dbReference type="EMBL" id="CP107006">
    <property type="protein sequence ID" value="UYQ92184.1"/>
    <property type="molecule type" value="Genomic_DNA"/>
</dbReference>
<evidence type="ECO:0000313" key="1">
    <source>
        <dbReference type="EMBL" id="UYQ92184.1"/>
    </source>
</evidence>
<name>A0ABY6J1U6_9BACT</name>
<evidence type="ECO:0000313" key="2">
    <source>
        <dbReference type="Proteomes" id="UP001162741"/>
    </source>
</evidence>
<gene>
    <name evidence="1" type="ORF">MKQ68_19030</name>
</gene>
<dbReference type="RefSeq" id="WP_264280486.1">
    <property type="nucleotide sequence ID" value="NZ_CP107006.1"/>
</dbReference>
<protein>
    <submittedName>
        <fullName evidence="1">Uncharacterized protein</fullName>
    </submittedName>
</protein>
<organism evidence="1 2">
    <name type="scientific">Chitinophaga horti</name>
    <dbReference type="NCBI Taxonomy" id="2920382"/>
    <lineage>
        <taxon>Bacteria</taxon>
        <taxon>Pseudomonadati</taxon>
        <taxon>Bacteroidota</taxon>
        <taxon>Chitinophagia</taxon>
        <taxon>Chitinophagales</taxon>
        <taxon>Chitinophagaceae</taxon>
        <taxon>Chitinophaga</taxon>
    </lineage>
</organism>